<accession>A0ABX7JNX2</accession>
<gene>
    <name evidence="2" type="ORF">JWJ88_14570</name>
</gene>
<sequence length="88" mass="9739">MNRPETHEGWQVWDLAGRLSGQLRAIPGAVLGWDMGAALEMGRALGIPALAVVELLPVIEAEMIRKTNQKIEEGRGDGREESFRSSRR</sequence>
<dbReference type="InterPro" id="IPR056114">
    <property type="entry name" value="DUF7697"/>
</dbReference>
<dbReference type="EMBL" id="CP070371">
    <property type="protein sequence ID" value="QRZ15967.1"/>
    <property type="molecule type" value="Genomic_DNA"/>
</dbReference>
<proteinExistence type="predicted"/>
<evidence type="ECO:0000256" key="1">
    <source>
        <dbReference type="SAM" id="MobiDB-lite"/>
    </source>
</evidence>
<organism evidence="2 3">
    <name type="scientific">Paracoccus methylovorus</name>
    <dbReference type="NCBI Taxonomy" id="2812658"/>
    <lineage>
        <taxon>Bacteria</taxon>
        <taxon>Pseudomonadati</taxon>
        <taxon>Pseudomonadota</taxon>
        <taxon>Alphaproteobacteria</taxon>
        <taxon>Rhodobacterales</taxon>
        <taxon>Paracoccaceae</taxon>
        <taxon>Paracoccus</taxon>
    </lineage>
</organism>
<feature type="region of interest" description="Disordered" evidence="1">
    <location>
        <begin position="67"/>
        <end position="88"/>
    </location>
</feature>
<keyword evidence="3" id="KW-1185">Reference proteome</keyword>
<evidence type="ECO:0000313" key="2">
    <source>
        <dbReference type="EMBL" id="QRZ15967.1"/>
    </source>
</evidence>
<dbReference type="Proteomes" id="UP000663629">
    <property type="component" value="Chromosome 2"/>
</dbReference>
<reference evidence="2 3" key="1">
    <citation type="submission" date="2021-02" db="EMBL/GenBank/DDBJ databases">
        <title>Paracoccus methylovroum sp.nov., a new methanol and methylamine utilizing methylotrophic denitrifer.</title>
        <authorList>
            <person name="Timsy T."/>
            <person name="Behrendt U."/>
            <person name="Ulrich A."/>
            <person name="Spanner T."/>
            <person name="Foesel B.U."/>
            <person name="Horn M.A."/>
            <person name="Kolb S."/>
        </authorList>
    </citation>
    <scope>NUCLEOTIDE SEQUENCE [LARGE SCALE GENOMIC DNA]</scope>
    <source>
        <strain evidence="2 3">H4-D09</strain>
    </source>
</reference>
<name>A0ABX7JNX2_9RHOB</name>
<evidence type="ECO:0000313" key="3">
    <source>
        <dbReference type="Proteomes" id="UP000663629"/>
    </source>
</evidence>
<dbReference type="Pfam" id="PF24752">
    <property type="entry name" value="DUF7697"/>
    <property type="match status" value="1"/>
</dbReference>
<protein>
    <submittedName>
        <fullName evidence="2">Uncharacterized protein</fullName>
    </submittedName>
</protein>